<dbReference type="Proteomes" id="UP001305414">
    <property type="component" value="Unassembled WGS sequence"/>
</dbReference>
<sequence length="100" mass="11407">MEWRSIKWSEYKKEGTPGDYRKLTTNMELWIMHVLAGDDHEIKSSYNPLRDEKLKDRTPQTAPPSPASTISTIAYSVAESQRPQVGPTFRMVIELIANGI</sequence>
<keyword evidence="3" id="KW-1185">Reference proteome</keyword>
<evidence type="ECO:0000313" key="2">
    <source>
        <dbReference type="EMBL" id="KAK5627613.1"/>
    </source>
</evidence>
<dbReference type="AlphaFoldDB" id="A0AAN7UEY1"/>
<feature type="region of interest" description="Disordered" evidence="1">
    <location>
        <begin position="46"/>
        <end position="68"/>
    </location>
</feature>
<proteinExistence type="predicted"/>
<accession>A0AAN7UEY1</accession>
<dbReference type="EMBL" id="JAWHQM010000006">
    <property type="protein sequence ID" value="KAK5627613.1"/>
    <property type="molecule type" value="Genomic_DNA"/>
</dbReference>
<name>A0AAN7UEY1_9PEZI</name>
<evidence type="ECO:0000256" key="1">
    <source>
        <dbReference type="SAM" id="MobiDB-lite"/>
    </source>
</evidence>
<gene>
    <name evidence="2" type="ORF">RRF57_003328</name>
</gene>
<feature type="compositionally biased region" description="Basic and acidic residues" evidence="1">
    <location>
        <begin position="46"/>
        <end position="58"/>
    </location>
</feature>
<protein>
    <submittedName>
        <fullName evidence="2">Uncharacterized protein</fullName>
    </submittedName>
</protein>
<comment type="caution">
    <text evidence="2">The sequence shown here is derived from an EMBL/GenBank/DDBJ whole genome shotgun (WGS) entry which is preliminary data.</text>
</comment>
<evidence type="ECO:0000313" key="3">
    <source>
        <dbReference type="Proteomes" id="UP001305414"/>
    </source>
</evidence>
<reference evidence="2 3" key="1">
    <citation type="submission" date="2023-10" db="EMBL/GenBank/DDBJ databases">
        <title>Draft genome sequence of Xylaria bambusicola isolate GMP-LS, the root and basal stem rot pathogen of sugarcane in Indonesia.</title>
        <authorList>
            <person name="Selvaraj P."/>
            <person name="Muralishankar V."/>
            <person name="Muruganantham S."/>
            <person name="Sp S."/>
            <person name="Haryani S."/>
            <person name="Lau K.J.X."/>
            <person name="Naqvi N.I."/>
        </authorList>
    </citation>
    <scope>NUCLEOTIDE SEQUENCE [LARGE SCALE GENOMIC DNA]</scope>
    <source>
        <strain evidence="2">GMP-LS</strain>
    </source>
</reference>
<organism evidence="2 3">
    <name type="scientific">Xylaria bambusicola</name>
    <dbReference type="NCBI Taxonomy" id="326684"/>
    <lineage>
        <taxon>Eukaryota</taxon>
        <taxon>Fungi</taxon>
        <taxon>Dikarya</taxon>
        <taxon>Ascomycota</taxon>
        <taxon>Pezizomycotina</taxon>
        <taxon>Sordariomycetes</taxon>
        <taxon>Xylariomycetidae</taxon>
        <taxon>Xylariales</taxon>
        <taxon>Xylariaceae</taxon>
        <taxon>Xylaria</taxon>
    </lineage>
</organism>